<organism evidence="1 2">
    <name type="scientific">Fusarium redolens</name>
    <dbReference type="NCBI Taxonomy" id="48865"/>
    <lineage>
        <taxon>Eukaryota</taxon>
        <taxon>Fungi</taxon>
        <taxon>Dikarya</taxon>
        <taxon>Ascomycota</taxon>
        <taxon>Pezizomycotina</taxon>
        <taxon>Sordariomycetes</taxon>
        <taxon>Hypocreomycetidae</taxon>
        <taxon>Hypocreales</taxon>
        <taxon>Nectriaceae</taxon>
        <taxon>Fusarium</taxon>
        <taxon>Fusarium redolens species complex</taxon>
    </lineage>
</organism>
<dbReference type="GeneID" id="70222869"/>
<sequence>MKSAAFQASTSCFCPVFIFPAQEALLGRETFWNHMQAEHDRKCCEHETRNTHPAILQRPCYDSHSYHFHGHGGAGSYPETAIVASLQLRQTRDCSSHGLLRDKMASPCNWA</sequence>
<dbReference type="Proteomes" id="UP000720189">
    <property type="component" value="Unassembled WGS sequence"/>
</dbReference>
<reference evidence="1" key="1">
    <citation type="journal article" date="2021" name="Nat. Commun.">
        <title>Genetic determinants of endophytism in the Arabidopsis root mycobiome.</title>
        <authorList>
            <person name="Mesny F."/>
            <person name="Miyauchi S."/>
            <person name="Thiergart T."/>
            <person name="Pickel B."/>
            <person name="Atanasova L."/>
            <person name="Karlsson M."/>
            <person name="Huettel B."/>
            <person name="Barry K.W."/>
            <person name="Haridas S."/>
            <person name="Chen C."/>
            <person name="Bauer D."/>
            <person name="Andreopoulos W."/>
            <person name="Pangilinan J."/>
            <person name="LaButti K."/>
            <person name="Riley R."/>
            <person name="Lipzen A."/>
            <person name="Clum A."/>
            <person name="Drula E."/>
            <person name="Henrissat B."/>
            <person name="Kohler A."/>
            <person name="Grigoriev I.V."/>
            <person name="Martin F.M."/>
            <person name="Hacquard S."/>
        </authorList>
    </citation>
    <scope>NUCLEOTIDE SEQUENCE</scope>
    <source>
        <strain evidence="1">MPI-CAGE-AT-0023</strain>
    </source>
</reference>
<evidence type="ECO:0000313" key="1">
    <source>
        <dbReference type="EMBL" id="KAH7250377.1"/>
    </source>
</evidence>
<accession>A0A9P9K5Q4</accession>
<proteinExistence type="predicted"/>
<evidence type="ECO:0000313" key="2">
    <source>
        <dbReference type="Proteomes" id="UP000720189"/>
    </source>
</evidence>
<gene>
    <name evidence="1" type="ORF">BKA55DRAFT_569286</name>
</gene>
<protein>
    <submittedName>
        <fullName evidence="1">Uncharacterized protein</fullName>
    </submittedName>
</protein>
<dbReference type="RefSeq" id="XP_046049696.1">
    <property type="nucleotide sequence ID" value="XM_046192915.1"/>
</dbReference>
<dbReference type="AlphaFoldDB" id="A0A9P9K5Q4"/>
<dbReference type="EMBL" id="JAGMUX010000008">
    <property type="protein sequence ID" value="KAH7250377.1"/>
    <property type="molecule type" value="Genomic_DNA"/>
</dbReference>
<comment type="caution">
    <text evidence="1">The sequence shown here is derived from an EMBL/GenBank/DDBJ whole genome shotgun (WGS) entry which is preliminary data.</text>
</comment>
<keyword evidence="2" id="KW-1185">Reference proteome</keyword>
<name>A0A9P9K5Q4_FUSRE</name>